<evidence type="ECO:0000313" key="3">
    <source>
        <dbReference type="Proteomes" id="UP000240883"/>
    </source>
</evidence>
<dbReference type="EMBL" id="KZ678129">
    <property type="protein sequence ID" value="PSN73165.1"/>
    <property type="molecule type" value="Genomic_DNA"/>
</dbReference>
<reference evidence="2 3" key="1">
    <citation type="journal article" date="2018" name="Front. Microbiol.">
        <title>Genome-Wide Analysis of Corynespora cassiicola Leaf Fall Disease Putative Effectors.</title>
        <authorList>
            <person name="Lopez D."/>
            <person name="Ribeiro S."/>
            <person name="Label P."/>
            <person name="Fumanal B."/>
            <person name="Venisse J.S."/>
            <person name="Kohler A."/>
            <person name="de Oliveira R.R."/>
            <person name="Labutti K."/>
            <person name="Lipzen A."/>
            <person name="Lail K."/>
            <person name="Bauer D."/>
            <person name="Ohm R.A."/>
            <person name="Barry K.W."/>
            <person name="Spatafora J."/>
            <person name="Grigoriev I.V."/>
            <person name="Martin F.M."/>
            <person name="Pujade-Renaud V."/>
        </authorList>
    </citation>
    <scope>NUCLEOTIDE SEQUENCE [LARGE SCALE GENOMIC DNA]</scope>
    <source>
        <strain evidence="2 3">Philippines</strain>
    </source>
</reference>
<name>A0A2T2P649_CORCC</name>
<feature type="region of interest" description="Disordered" evidence="1">
    <location>
        <begin position="31"/>
        <end position="66"/>
    </location>
</feature>
<feature type="region of interest" description="Disordered" evidence="1">
    <location>
        <begin position="80"/>
        <end position="100"/>
    </location>
</feature>
<proteinExistence type="predicted"/>
<feature type="region of interest" description="Disordered" evidence="1">
    <location>
        <begin position="1"/>
        <end position="20"/>
    </location>
</feature>
<feature type="compositionally biased region" description="Low complexity" evidence="1">
    <location>
        <begin position="31"/>
        <end position="44"/>
    </location>
</feature>
<dbReference type="OrthoDB" id="2157103at2759"/>
<dbReference type="Proteomes" id="UP000240883">
    <property type="component" value="Unassembled WGS sequence"/>
</dbReference>
<accession>A0A2T2P649</accession>
<evidence type="ECO:0000313" key="2">
    <source>
        <dbReference type="EMBL" id="PSN73165.1"/>
    </source>
</evidence>
<sequence>MRTLPQIKWSVPPRPLPKTWTQFRIPSSCFSSASYNNQDSSSQDLGNEAKTKEGSSPEGGKKKKTLAELDKELEMKMKGLAGDGGEAGVEMEDGQPVSMKRSVRNNMFRYI</sequence>
<protein>
    <submittedName>
        <fullName evidence="2">Uncharacterized protein</fullName>
    </submittedName>
</protein>
<organism evidence="2 3">
    <name type="scientific">Corynespora cassiicola Philippines</name>
    <dbReference type="NCBI Taxonomy" id="1448308"/>
    <lineage>
        <taxon>Eukaryota</taxon>
        <taxon>Fungi</taxon>
        <taxon>Dikarya</taxon>
        <taxon>Ascomycota</taxon>
        <taxon>Pezizomycotina</taxon>
        <taxon>Dothideomycetes</taxon>
        <taxon>Pleosporomycetidae</taxon>
        <taxon>Pleosporales</taxon>
        <taxon>Corynesporascaceae</taxon>
        <taxon>Corynespora</taxon>
    </lineage>
</organism>
<evidence type="ECO:0000256" key="1">
    <source>
        <dbReference type="SAM" id="MobiDB-lite"/>
    </source>
</evidence>
<gene>
    <name evidence="2" type="ORF">BS50DRAFT_629230</name>
</gene>
<keyword evidence="3" id="KW-1185">Reference proteome</keyword>
<dbReference type="AlphaFoldDB" id="A0A2T2P649"/>